<dbReference type="GO" id="GO:0052621">
    <property type="term" value="F:diguanylate cyclase activity"/>
    <property type="evidence" value="ECO:0007669"/>
    <property type="project" value="UniProtKB-EC"/>
</dbReference>
<dbReference type="InterPro" id="IPR001633">
    <property type="entry name" value="EAL_dom"/>
</dbReference>
<dbReference type="SMART" id="SM00267">
    <property type="entry name" value="GGDEF"/>
    <property type="match status" value="1"/>
</dbReference>
<feature type="transmembrane region" description="Helical" evidence="5">
    <location>
        <begin position="24"/>
        <end position="43"/>
    </location>
</feature>
<dbReference type="Pfam" id="PF05228">
    <property type="entry name" value="CHASE4"/>
    <property type="match status" value="1"/>
</dbReference>
<dbReference type="PANTHER" id="PTHR44757">
    <property type="entry name" value="DIGUANYLATE CYCLASE DGCP"/>
    <property type="match status" value="1"/>
</dbReference>
<evidence type="ECO:0000256" key="2">
    <source>
        <dbReference type="ARBA" id="ARBA00004665"/>
    </source>
</evidence>
<keyword evidence="5" id="KW-0472">Membrane</keyword>
<evidence type="ECO:0000256" key="1">
    <source>
        <dbReference type="ARBA" id="ARBA00001946"/>
    </source>
</evidence>
<evidence type="ECO:0000256" key="4">
    <source>
        <dbReference type="ARBA" id="ARBA00034247"/>
    </source>
</evidence>
<keyword evidence="5" id="KW-0812">Transmembrane</keyword>
<evidence type="ECO:0000259" key="7">
    <source>
        <dbReference type="PROSITE" id="PS50883"/>
    </source>
</evidence>
<dbReference type="PROSITE" id="PS50112">
    <property type="entry name" value="PAS"/>
    <property type="match status" value="1"/>
</dbReference>
<feature type="domain" description="EAL" evidence="7">
    <location>
        <begin position="604"/>
        <end position="854"/>
    </location>
</feature>
<dbReference type="EC" id="2.7.7.65" evidence="3"/>
<gene>
    <name evidence="9" type="ORF">GA0061071_10377</name>
</gene>
<dbReference type="InterPro" id="IPR007892">
    <property type="entry name" value="CHASE4"/>
</dbReference>
<dbReference type="InterPro" id="IPR029787">
    <property type="entry name" value="Nucleotide_cyclase"/>
</dbReference>
<name>A0A1C4AI56_9ENTR</name>
<dbReference type="SMART" id="SM00052">
    <property type="entry name" value="EAL"/>
    <property type="match status" value="1"/>
</dbReference>
<dbReference type="CDD" id="cd01949">
    <property type="entry name" value="GGDEF"/>
    <property type="match status" value="1"/>
</dbReference>
<evidence type="ECO:0000259" key="8">
    <source>
        <dbReference type="PROSITE" id="PS50887"/>
    </source>
</evidence>
<evidence type="ECO:0000259" key="6">
    <source>
        <dbReference type="PROSITE" id="PS50112"/>
    </source>
</evidence>
<sequence>MSIADGKTPYPQTGNTHSIMKQTIILMVSLMSFIFLTILFALIQTENDLIQTTYKRDTHLLVKALENTQENIRLHLADNADWDEAYDNLHRQINTQWAWDEKNLGASLYTKFGYDGVFVISPTGTTPYSVVDGQLQTISLEQALGFNPINALKKELLANNGQAISHLVTRNGMPAILSAAWIISDDTDDVIRPTDRSLMVFMDTLTPAKLQRLGEEYGINQLTLATPGAKGKNKATINVGDTSLDLQWNNKNPADTLLTWVLPLLVLLMTTSVLFAWSLARKALVRARMNDEKTFLLEQSRQALSTSERRFRDVVETTTDWIWEADEQLRLTWISTRFPVVTGNHIEEWLGRSFLDFLDGENSTLAAWLELPHPGHCLTLSQCGYVSALGNPRFCNLTLKRVLLADGSLGFRGTATDVTLEVETNARIQYLSHHDEITGLPNRLMMKEFLDGKLLSSNAQAGTLVMMSIDINDFKAINDMYGHAAGDKVLSEVSERLRKCVRSTDLVARQGGDEFIVILPDVENEQDIQMFCQRIIAEINQPLFIHGNDIHLGVSIGIAQLPKDALTAKDLLRYSDIALYKAKNAGKNNYVFYQPDMARQIVQRRELERELRVAINEGQLFLLYQPRYDLRSSRITSVEALVRWQHPGYGLLMPDLFIPLAEETGIIVDLTDWVLRKACEEVGQHFENMSVSVNISPVECRDPSMVSRVKNALQKAAFPASRLELELTENITLNGPDTTKSVMHELKSLGVKLLIDDFGTGYASLHYLNCFPFDGIKIDKSFVFGMNDSETAHKIVEKIIGLGKDYNLEVTAEGVETLEQLEQLKSYQCDIVQGYFISRPTTLEKIKLNANFSVENNLLATEKR</sequence>
<dbReference type="FunFam" id="3.30.70.270:FF:000001">
    <property type="entry name" value="Diguanylate cyclase domain protein"/>
    <property type="match status" value="1"/>
</dbReference>
<dbReference type="AlphaFoldDB" id="A0A1C4AI56"/>
<dbReference type="InterPro" id="IPR035919">
    <property type="entry name" value="EAL_sf"/>
</dbReference>
<keyword evidence="10" id="KW-1185">Reference proteome</keyword>
<keyword evidence="5" id="KW-1133">Transmembrane helix</keyword>
<evidence type="ECO:0000313" key="9">
    <source>
        <dbReference type="EMBL" id="SCB94342.1"/>
    </source>
</evidence>
<dbReference type="PANTHER" id="PTHR44757:SF10">
    <property type="entry name" value="MEMBRANE PROTEIN"/>
    <property type="match status" value="1"/>
</dbReference>
<feature type="domain" description="GGDEF" evidence="8">
    <location>
        <begin position="462"/>
        <end position="595"/>
    </location>
</feature>
<dbReference type="CDD" id="cd01948">
    <property type="entry name" value="EAL"/>
    <property type="match status" value="1"/>
</dbReference>
<dbReference type="Gene3D" id="3.20.20.450">
    <property type="entry name" value="EAL domain"/>
    <property type="match status" value="1"/>
</dbReference>
<proteinExistence type="predicted"/>
<organism evidence="9 10">
    <name type="scientific">Kosakonia oryzendophytica</name>
    <dbReference type="NCBI Taxonomy" id="1005665"/>
    <lineage>
        <taxon>Bacteria</taxon>
        <taxon>Pseudomonadati</taxon>
        <taxon>Pseudomonadota</taxon>
        <taxon>Gammaproteobacteria</taxon>
        <taxon>Enterobacterales</taxon>
        <taxon>Enterobacteriaceae</taxon>
        <taxon>Kosakonia</taxon>
    </lineage>
</organism>
<dbReference type="InterPro" id="IPR000160">
    <property type="entry name" value="GGDEF_dom"/>
</dbReference>
<evidence type="ECO:0000256" key="3">
    <source>
        <dbReference type="ARBA" id="ARBA00012528"/>
    </source>
</evidence>
<dbReference type="Pfam" id="PF00990">
    <property type="entry name" value="GGDEF"/>
    <property type="match status" value="1"/>
</dbReference>
<dbReference type="InterPro" id="IPR043128">
    <property type="entry name" value="Rev_trsase/Diguanyl_cyclase"/>
</dbReference>
<feature type="transmembrane region" description="Helical" evidence="5">
    <location>
        <begin position="257"/>
        <end position="280"/>
    </location>
</feature>
<dbReference type="Gene3D" id="3.30.70.270">
    <property type="match status" value="1"/>
</dbReference>
<dbReference type="Pfam" id="PF00563">
    <property type="entry name" value="EAL"/>
    <property type="match status" value="1"/>
</dbReference>
<comment type="pathway">
    <text evidence="2">Purine metabolism; 3',5'-cyclic di-GMP biosynthesis.</text>
</comment>
<dbReference type="SUPFAM" id="SSF141868">
    <property type="entry name" value="EAL domain-like"/>
    <property type="match status" value="1"/>
</dbReference>
<comment type="catalytic activity">
    <reaction evidence="4">
        <text>2 GTP = 3',3'-c-di-GMP + 2 diphosphate</text>
        <dbReference type="Rhea" id="RHEA:24898"/>
        <dbReference type="ChEBI" id="CHEBI:33019"/>
        <dbReference type="ChEBI" id="CHEBI:37565"/>
        <dbReference type="ChEBI" id="CHEBI:58805"/>
        <dbReference type="EC" id="2.7.7.65"/>
    </reaction>
</comment>
<evidence type="ECO:0000313" key="10">
    <source>
        <dbReference type="Proteomes" id="UP000198975"/>
    </source>
</evidence>
<dbReference type="PROSITE" id="PS50887">
    <property type="entry name" value="GGDEF"/>
    <property type="match status" value="1"/>
</dbReference>
<dbReference type="SUPFAM" id="SSF55785">
    <property type="entry name" value="PYP-like sensor domain (PAS domain)"/>
    <property type="match status" value="1"/>
</dbReference>
<dbReference type="NCBIfam" id="TIGR00254">
    <property type="entry name" value="GGDEF"/>
    <property type="match status" value="1"/>
</dbReference>
<dbReference type="Proteomes" id="UP000198975">
    <property type="component" value="Unassembled WGS sequence"/>
</dbReference>
<protein>
    <recommendedName>
        <fullName evidence="3">diguanylate cyclase</fullName>
        <ecNumber evidence="3">2.7.7.65</ecNumber>
    </recommendedName>
</protein>
<dbReference type="PROSITE" id="PS50883">
    <property type="entry name" value="EAL"/>
    <property type="match status" value="1"/>
</dbReference>
<accession>A0A1C4AI56</accession>
<comment type="cofactor">
    <cofactor evidence="1">
        <name>Mg(2+)</name>
        <dbReference type="ChEBI" id="CHEBI:18420"/>
    </cofactor>
</comment>
<evidence type="ECO:0000256" key="5">
    <source>
        <dbReference type="SAM" id="Phobius"/>
    </source>
</evidence>
<feature type="domain" description="PAS" evidence="6">
    <location>
        <begin position="307"/>
        <end position="362"/>
    </location>
</feature>
<dbReference type="InterPro" id="IPR000014">
    <property type="entry name" value="PAS"/>
</dbReference>
<dbReference type="InterPro" id="IPR052155">
    <property type="entry name" value="Biofilm_reg_signaling"/>
</dbReference>
<dbReference type="EMBL" id="FMAY01000003">
    <property type="protein sequence ID" value="SCB94342.1"/>
    <property type="molecule type" value="Genomic_DNA"/>
</dbReference>
<dbReference type="SUPFAM" id="SSF55073">
    <property type="entry name" value="Nucleotide cyclase"/>
    <property type="match status" value="1"/>
</dbReference>
<reference evidence="10" key="1">
    <citation type="submission" date="2016-08" db="EMBL/GenBank/DDBJ databases">
        <authorList>
            <person name="Varghese N."/>
            <person name="Submissions Spin"/>
        </authorList>
    </citation>
    <scope>NUCLEOTIDE SEQUENCE [LARGE SCALE GENOMIC DNA]</scope>
    <source>
        <strain evidence="10">REICA_082</strain>
    </source>
</reference>
<dbReference type="InterPro" id="IPR035965">
    <property type="entry name" value="PAS-like_dom_sf"/>
</dbReference>
<dbReference type="RefSeq" id="WP_245191402.1">
    <property type="nucleotide sequence ID" value="NZ_FMAY01000003.1"/>
</dbReference>
<dbReference type="Gene3D" id="3.30.450.20">
    <property type="entry name" value="PAS domain"/>
    <property type="match status" value="1"/>
</dbReference>